<dbReference type="SUPFAM" id="SSF48371">
    <property type="entry name" value="ARM repeat"/>
    <property type="match status" value="1"/>
</dbReference>
<dbReference type="Gene3D" id="1.25.40.30">
    <property type="match status" value="1"/>
</dbReference>
<dbReference type="Proteomes" id="UP000886611">
    <property type="component" value="Unassembled WGS sequence"/>
</dbReference>
<comment type="caution">
    <text evidence="3">The sequence shown here is derived from an EMBL/GenBank/DDBJ whole genome shotgun (WGS) entry which is preliminary data.</text>
</comment>
<organism evidence="3 4">
    <name type="scientific">Polypterus senegalus</name>
    <name type="common">Senegal bichir</name>
    <dbReference type="NCBI Taxonomy" id="55291"/>
    <lineage>
        <taxon>Eukaryota</taxon>
        <taxon>Metazoa</taxon>
        <taxon>Chordata</taxon>
        <taxon>Craniata</taxon>
        <taxon>Vertebrata</taxon>
        <taxon>Euteleostomi</taxon>
        <taxon>Actinopterygii</taxon>
        <taxon>Polypteriformes</taxon>
        <taxon>Polypteridae</taxon>
        <taxon>Polypterus</taxon>
    </lineage>
</organism>
<dbReference type="AlphaFoldDB" id="A0A8X7XEX2"/>
<name>A0A8X7XEX2_POLSE</name>
<dbReference type="PANTHER" id="PTHR10292:SF11">
    <property type="entry name" value="CLATHRIN HEAVY CHAIN LINKER DOMAIN-CONTAINING PROTEIN 1"/>
    <property type="match status" value="1"/>
</dbReference>
<feature type="non-terminal residue" evidence="3">
    <location>
        <position position="482"/>
    </location>
</feature>
<feature type="domain" description="Translin-associated factor X-interacting protein 1 N-terminal" evidence="2">
    <location>
        <begin position="35"/>
        <end position="132"/>
    </location>
</feature>
<evidence type="ECO:0000313" key="4">
    <source>
        <dbReference type="Proteomes" id="UP000886611"/>
    </source>
</evidence>
<dbReference type="PIRSF" id="PIRSF037469">
    <property type="entry name" value="Clathrin_H-chain-rel"/>
    <property type="match status" value="1"/>
</dbReference>
<feature type="non-terminal residue" evidence="3">
    <location>
        <position position="1"/>
    </location>
</feature>
<dbReference type="PANTHER" id="PTHR10292">
    <property type="entry name" value="CLATHRIN HEAVY CHAIN RELATED"/>
    <property type="match status" value="1"/>
</dbReference>
<evidence type="ECO:0000259" key="2">
    <source>
        <dbReference type="Pfam" id="PF15739"/>
    </source>
</evidence>
<accession>A0A8X7XEX2</accession>
<keyword evidence="1" id="KW-0175">Coiled coil</keyword>
<dbReference type="InterPro" id="IPR017212">
    <property type="entry name" value="CLHC1"/>
</dbReference>
<dbReference type="Pfam" id="PF13838">
    <property type="entry name" value="Clathrin_H_link"/>
    <property type="match status" value="1"/>
</dbReference>
<dbReference type="InterPro" id="IPR012331">
    <property type="entry name" value="Clathrin_H-chain_linker"/>
</dbReference>
<sequence>MSEEFASCEETPFNSFVLPSIAGIHDKRFVDTLCNYIEKEKEKLKCPENVPDEQRYTIYSFAFDKVIEHATTYKRILTCIKQEYDDCIRALKEGGRDERFSHGKMRATAAEPTTLMNYKQRAAELQKRYELMALLADAVGSWERSDKNVAFLDYMLPVLTYAFEIKGGYSRWTDLGGFHKGHRRSFTDHLVEYIDRFNELFEEGQYEAAASHAAKSPIKILWNTKVRKKFTDAIVEESNLPPLLLFFKSVMSCEASDTHTPNEDICLEAVMVALKYNHLELVEQWITQQRLIITEALTDQIYKYGENNPEVAHTCLTLAQEAYRRCKVNKKAALCMCKRGRVYEAVRYIHQCMAFSQEDFLYLVQHCHSAEVLHILTQKLDGKQAPMSLGCMVLSLMSENKWNCCLQLLKEFSAFGKDTLEQAILADEMCTPEGWIEIAHKCQERNWEQLAHEIISILSAQGGVVDLSVCSDDAILMEHVFL</sequence>
<dbReference type="InterPro" id="IPR032755">
    <property type="entry name" value="TSNAXIP1_N"/>
</dbReference>
<proteinExistence type="predicted"/>
<protein>
    <submittedName>
        <fullName evidence="3">CLHC1 protein</fullName>
    </submittedName>
</protein>
<dbReference type="InterPro" id="IPR016024">
    <property type="entry name" value="ARM-type_fold"/>
</dbReference>
<evidence type="ECO:0000256" key="1">
    <source>
        <dbReference type="ARBA" id="ARBA00023054"/>
    </source>
</evidence>
<gene>
    <name evidence="3" type="primary">Clhc1</name>
    <name evidence="3" type="ORF">GTO96_0010449</name>
</gene>
<reference evidence="3 4" key="1">
    <citation type="journal article" date="2021" name="Cell">
        <title>Tracing the genetic footprints of vertebrate landing in non-teleost ray-finned fishes.</title>
        <authorList>
            <person name="Bi X."/>
            <person name="Wang K."/>
            <person name="Yang L."/>
            <person name="Pan H."/>
            <person name="Jiang H."/>
            <person name="Wei Q."/>
            <person name="Fang M."/>
            <person name="Yu H."/>
            <person name="Zhu C."/>
            <person name="Cai Y."/>
            <person name="He Y."/>
            <person name="Gan X."/>
            <person name="Zeng H."/>
            <person name="Yu D."/>
            <person name="Zhu Y."/>
            <person name="Jiang H."/>
            <person name="Qiu Q."/>
            <person name="Yang H."/>
            <person name="Zhang Y.E."/>
            <person name="Wang W."/>
            <person name="Zhu M."/>
            <person name="He S."/>
            <person name="Zhang G."/>
        </authorList>
    </citation>
    <scope>NUCLEOTIDE SEQUENCE [LARGE SCALE GENOMIC DNA]</scope>
    <source>
        <strain evidence="3">Bchr_013</strain>
    </source>
</reference>
<dbReference type="Pfam" id="PF15739">
    <property type="entry name" value="TSNAXIP1_N"/>
    <property type="match status" value="1"/>
</dbReference>
<evidence type="ECO:0000313" key="3">
    <source>
        <dbReference type="EMBL" id="KAG2467418.1"/>
    </source>
</evidence>
<dbReference type="EMBL" id="JAATIS010000859">
    <property type="protein sequence ID" value="KAG2467418.1"/>
    <property type="molecule type" value="Genomic_DNA"/>
</dbReference>
<keyword evidence="4" id="KW-1185">Reference proteome</keyword>